<evidence type="ECO:0000313" key="1">
    <source>
        <dbReference type="EMBL" id="MBA5776551.1"/>
    </source>
</evidence>
<organism evidence="1 2">
    <name type="scientific">Stappia albiluteola</name>
    <dbReference type="NCBI Taxonomy" id="2758565"/>
    <lineage>
        <taxon>Bacteria</taxon>
        <taxon>Pseudomonadati</taxon>
        <taxon>Pseudomonadota</taxon>
        <taxon>Alphaproteobacteria</taxon>
        <taxon>Hyphomicrobiales</taxon>
        <taxon>Stappiaceae</taxon>
        <taxon>Stappia</taxon>
    </lineage>
</organism>
<name>A0A839AAX2_9HYPH</name>
<proteinExistence type="predicted"/>
<gene>
    <name evidence="1" type="ORF">H2509_05370</name>
</gene>
<protein>
    <submittedName>
        <fullName evidence="1">Uncharacterized protein</fullName>
    </submittedName>
</protein>
<dbReference type="AlphaFoldDB" id="A0A839AAX2"/>
<dbReference type="Proteomes" id="UP000541109">
    <property type="component" value="Unassembled WGS sequence"/>
</dbReference>
<keyword evidence="2" id="KW-1185">Reference proteome</keyword>
<accession>A0A839AAX2</accession>
<comment type="caution">
    <text evidence="1">The sequence shown here is derived from an EMBL/GenBank/DDBJ whole genome shotgun (WGS) entry which is preliminary data.</text>
</comment>
<dbReference type="RefSeq" id="WP_182163052.1">
    <property type="nucleotide sequence ID" value="NZ_JACFXV010000043.1"/>
</dbReference>
<dbReference type="EMBL" id="JACFXV010000043">
    <property type="protein sequence ID" value="MBA5776551.1"/>
    <property type="molecule type" value="Genomic_DNA"/>
</dbReference>
<sequence>MADGDKDNALNSVEFEFLKAHIAATMTLTEGLIAQGAVDARALDEFFSSFLARLPGNRQTLALRMIIEQWRQALAEDGGFGAAYLSVLADKNPGPGSGEAN</sequence>
<reference evidence="1 2" key="1">
    <citation type="submission" date="2020-07" db="EMBL/GenBank/DDBJ databases">
        <title>Stappia sp., F7233, whole genome shotgun sequencing project.</title>
        <authorList>
            <person name="Jiang S."/>
            <person name="Liu Z.W."/>
            <person name="Du Z.J."/>
        </authorList>
    </citation>
    <scope>NUCLEOTIDE SEQUENCE [LARGE SCALE GENOMIC DNA]</scope>
    <source>
        <strain evidence="1 2">F7233</strain>
    </source>
</reference>
<evidence type="ECO:0000313" key="2">
    <source>
        <dbReference type="Proteomes" id="UP000541109"/>
    </source>
</evidence>